<dbReference type="SUPFAM" id="SSF89796">
    <property type="entry name" value="CoA-transferase family III (CaiB/BaiF)"/>
    <property type="match status" value="1"/>
</dbReference>
<dbReference type="OrthoDB" id="5720311at2"/>
<reference evidence="2 3" key="1">
    <citation type="submission" date="2019-04" db="EMBL/GenBank/DDBJ databases">
        <title>Sphingomonas psychrotolerans sp. nov., isolated from soil in the Tianshan Mountains, Xinjiang, China.</title>
        <authorList>
            <person name="Luo Y."/>
            <person name="Sheng H."/>
        </authorList>
    </citation>
    <scope>NUCLEOTIDE SEQUENCE [LARGE SCALE GENOMIC DNA]</scope>
    <source>
        <strain evidence="2 3">ZFGT-11</strain>
    </source>
</reference>
<accession>A0A4S1XI82</accession>
<sequence>MSQEGSGRNRVIPLLKGVRVVEIGAVVLGPYAGQILGDLGAEVIKVEPLEGDIARNAHPQGPGGGALFVNNNRNKRMLAIDLKQPEGRTALARLIGTADVLLHNMRVDAAERLGLGFDAVAGINPRIVHCAAIGFGQAGQYRDRPAFDDIIQAASGMAGLAMHNGGAPQFVPTIVADKVAALHTVYGILAALVARERGQPGPFRVEVPMFEATVAFLMNEHLAEASFTEDGATGYPRVLSANRRPFRTADGWIAVLPYTAEQWRRFLAEIDREALCDEAWFRDPRTRQARIDELYAILAESLPARTTDAWIETLSARDVPCSRIATPDDLLHDPHLAEIGFFDVPEGYPAGLVRMVPQPVGFGTVSPAPDVPPAGIGADSRAVLRDCGHDDAAIDALVASGVVGTGLG</sequence>
<dbReference type="GO" id="GO:0008410">
    <property type="term" value="F:CoA-transferase activity"/>
    <property type="evidence" value="ECO:0007669"/>
    <property type="project" value="TreeGrafter"/>
</dbReference>
<dbReference type="InterPro" id="IPR003673">
    <property type="entry name" value="CoA-Trfase_fam_III"/>
</dbReference>
<dbReference type="InterPro" id="IPR023606">
    <property type="entry name" value="CoA-Trfase_III_dom_1_sf"/>
</dbReference>
<keyword evidence="3" id="KW-1185">Reference proteome</keyword>
<dbReference type="Proteomes" id="UP000306147">
    <property type="component" value="Unassembled WGS sequence"/>
</dbReference>
<dbReference type="PANTHER" id="PTHR48207:SF4">
    <property type="entry name" value="BLL6097 PROTEIN"/>
    <property type="match status" value="1"/>
</dbReference>
<dbReference type="InterPro" id="IPR050483">
    <property type="entry name" value="CoA-transferase_III_domain"/>
</dbReference>
<evidence type="ECO:0000256" key="1">
    <source>
        <dbReference type="ARBA" id="ARBA00022679"/>
    </source>
</evidence>
<dbReference type="EMBL" id="SRXT01000001">
    <property type="protein sequence ID" value="TGX55775.1"/>
    <property type="molecule type" value="Genomic_DNA"/>
</dbReference>
<keyword evidence="1 2" id="KW-0808">Transferase</keyword>
<comment type="caution">
    <text evidence="2">The sequence shown here is derived from an EMBL/GenBank/DDBJ whole genome shotgun (WGS) entry which is preliminary data.</text>
</comment>
<evidence type="ECO:0000313" key="2">
    <source>
        <dbReference type="EMBL" id="TGX55775.1"/>
    </source>
</evidence>
<gene>
    <name evidence="2" type="ORF">E5A73_01200</name>
</gene>
<dbReference type="Gene3D" id="3.40.50.10540">
    <property type="entry name" value="Crotonobetainyl-coa:carnitine coa-transferase, domain 1"/>
    <property type="match status" value="1"/>
</dbReference>
<dbReference type="Pfam" id="PF02515">
    <property type="entry name" value="CoA_transf_3"/>
    <property type="match status" value="1"/>
</dbReference>
<dbReference type="Gene3D" id="3.30.1540.10">
    <property type="entry name" value="formyl-coa transferase, domain 3"/>
    <property type="match status" value="1"/>
</dbReference>
<proteinExistence type="predicted"/>
<protein>
    <submittedName>
        <fullName evidence="2">CoA transferase</fullName>
    </submittedName>
</protein>
<dbReference type="PANTHER" id="PTHR48207">
    <property type="entry name" value="SUCCINATE--HYDROXYMETHYLGLUTARATE COA-TRANSFERASE"/>
    <property type="match status" value="1"/>
</dbReference>
<evidence type="ECO:0000313" key="3">
    <source>
        <dbReference type="Proteomes" id="UP000306147"/>
    </source>
</evidence>
<dbReference type="InterPro" id="IPR044855">
    <property type="entry name" value="CoA-Trfase_III_dom3_sf"/>
</dbReference>
<name>A0A4S1XI82_9SPHN</name>
<dbReference type="AlphaFoldDB" id="A0A4S1XI82"/>
<organism evidence="2 3">
    <name type="scientific">Sphingomonas gei</name>
    <dbReference type="NCBI Taxonomy" id="1395960"/>
    <lineage>
        <taxon>Bacteria</taxon>
        <taxon>Pseudomonadati</taxon>
        <taxon>Pseudomonadota</taxon>
        <taxon>Alphaproteobacteria</taxon>
        <taxon>Sphingomonadales</taxon>
        <taxon>Sphingomonadaceae</taxon>
        <taxon>Sphingomonas</taxon>
    </lineage>
</organism>